<keyword evidence="3" id="KW-1185">Reference proteome</keyword>
<feature type="compositionally biased region" description="Low complexity" evidence="1">
    <location>
        <begin position="231"/>
        <end position="250"/>
    </location>
</feature>
<evidence type="ECO:0000313" key="3">
    <source>
        <dbReference type="Proteomes" id="UP000007110"/>
    </source>
</evidence>
<dbReference type="AlphaFoldDB" id="A0A7M7P710"/>
<protein>
    <submittedName>
        <fullName evidence="2">Uncharacterized protein</fullName>
    </submittedName>
</protein>
<dbReference type="KEGG" id="spu:105437914"/>
<sequence length="812" mass="87856">MVMLYNDIVESCCDCVPVNATEPTEKPCQYDRLAVAEDCSTCYKQNEEDDFFYKICAHKPSDCAENERLTYQDDHCCECLPANETSTHVMTTKECKDNYVHGSPKCCSYLDECIINEAVSGSTSCNACKDPMVFDGSSCILVGECPCKDQDNVLRDPFDEWQDPYDPCILNVCYEGNTEATNTSNTCEVLSCLESQQETPDGECCAICGETTDRGDTDTTTARTRRPPVPTTASTTTVATSPTETTSISTTPGCYDELKSYVPNNVTTYTTSVTSEIADLTEIQITFASDIETFLRVRMTTDGQSYTDVTTRTSLPTGTFNDTITGEEMTGAQLDLFTNEVLKIAFNPALESVRGIEVIFAETVDVASLTLHGCNPGTVSTTTTSAPETTSVSTTPGCYDELQSYVPNNVTTYTTSVTSEIADLTGIQITFASDIETFLRVRMTTDGQSYTDVTTRTSLPTGTFNDTITGEEMTGAQLDLFTNEVLKIAFNPALESVRGIEVIFAETVDVASLTLHGCNPGTVSTTTTSAPETTSVSTTPGCYDELQSYVPNNVTTYTTSVTSEIADLTGIQITFASDIETFLRVRMTTDGQSYTDVTTRTSLPIGTFIDTNTGEEMTGAQLDLFTNEVLKIAFNPALESVRGIEVIFAETVDVASLTLHGCNPGTVSTTTTSAPETTSVSTTPGCYDELQSYVPNNVTTYTTSVTSEIADLTGIQITFASDIETFLRVRMTTDGQSYTDVTTRTSLPTGTFIDTNTGEEMTGAQLDLFTNEVLKIAFNPALESVRGIEVIFAETVDVASLTLHGCNPGNYK</sequence>
<accession>A0A7M7P710</accession>
<dbReference type="RefSeq" id="XP_030846757.1">
    <property type="nucleotide sequence ID" value="XM_030990897.1"/>
</dbReference>
<evidence type="ECO:0000256" key="1">
    <source>
        <dbReference type="SAM" id="MobiDB-lite"/>
    </source>
</evidence>
<organism evidence="2 3">
    <name type="scientific">Strongylocentrotus purpuratus</name>
    <name type="common">Purple sea urchin</name>
    <dbReference type="NCBI Taxonomy" id="7668"/>
    <lineage>
        <taxon>Eukaryota</taxon>
        <taxon>Metazoa</taxon>
        <taxon>Echinodermata</taxon>
        <taxon>Eleutherozoa</taxon>
        <taxon>Echinozoa</taxon>
        <taxon>Echinoidea</taxon>
        <taxon>Euechinoidea</taxon>
        <taxon>Echinacea</taxon>
        <taxon>Camarodonta</taxon>
        <taxon>Echinidea</taxon>
        <taxon>Strongylocentrotidae</taxon>
        <taxon>Strongylocentrotus</taxon>
    </lineage>
</organism>
<dbReference type="GeneID" id="105437914"/>
<proteinExistence type="predicted"/>
<reference evidence="3" key="1">
    <citation type="submission" date="2015-02" db="EMBL/GenBank/DDBJ databases">
        <title>Genome sequencing for Strongylocentrotus purpuratus.</title>
        <authorList>
            <person name="Murali S."/>
            <person name="Liu Y."/>
            <person name="Vee V."/>
            <person name="English A."/>
            <person name="Wang M."/>
            <person name="Skinner E."/>
            <person name="Han Y."/>
            <person name="Muzny D.M."/>
            <person name="Worley K.C."/>
            <person name="Gibbs R.A."/>
        </authorList>
    </citation>
    <scope>NUCLEOTIDE SEQUENCE</scope>
</reference>
<evidence type="ECO:0000313" key="2">
    <source>
        <dbReference type="EnsemblMetazoa" id="XP_030846757"/>
    </source>
</evidence>
<dbReference type="EnsemblMetazoa" id="XM_030990897">
    <property type="protein sequence ID" value="XP_030846757"/>
    <property type="gene ID" value="LOC105437914"/>
</dbReference>
<dbReference type="InParanoid" id="A0A7M7P710"/>
<reference evidence="2" key="2">
    <citation type="submission" date="2021-01" db="UniProtKB">
        <authorList>
            <consortium name="EnsemblMetazoa"/>
        </authorList>
    </citation>
    <scope>IDENTIFICATION</scope>
</reference>
<name>A0A7M7P710_STRPU</name>
<feature type="region of interest" description="Disordered" evidence="1">
    <location>
        <begin position="215"/>
        <end position="250"/>
    </location>
</feature>
<dbReference type="Proteomes" id="UP000007110">
    <property type="component" value="Unassembled WGS sequence"/>
</dbReference>